<evidence type="ECO:0000256" key="4">
    <source>
        <dbReference type="ARBA" id="ARBA00022837"/>
    </source>
</evidence>
<dbReference type="GO" id="GO:0005509">
    <property type="term" value="F:calcium ion binding"/>
    <property type="evidence" value="ECO:0007669"/>
    <property type="project" value="UniProtKB-UniRule"/>
</dbReference>
<keyword evidence="5 10" id="KW-1133">Transmembrane helix</keyword>
<evidence type="ECO:0000256" key="1">
    <source>
        <dbReference type="ARBA" id="ARBA00004167"/>
    </source>
</evidence>
<dbReference type="PROSITE" id="PS50268">
    <property type="entry name" value="CADHERIN_2"/>
    <property type="match status" value="7"/>
</dbReference>
<keyword evidence="2 10" id="KW-0812">Transmembrane</keyword>
<feature type="domain" description="Cadherin" evidence="11">
    <location>
        <begin position="225"/>
        <end position="325"/>
    </location>
</feature>
<feature type="domain" description="Cadherin" evidence="11">
    <location>
        <begin position="800"/>
        <end position="921"/>
    </location>
</feature>
<evidence type="ECO:0000259" key="11">
    <source>
        <dbReference type="PROSITE" id="PS50268"/>
    </source>
</evidence>
<feature type="domain" description="Cadherin" evidence="11">
    <location>
        <begin position="718"/>
        <end position="799"/>
    </location>
</feature>
<dbReference type="SMART" id="SM00112">
    <property type="entry name" value="CA"/>
    <property type="match status" value="5"/>
</dbReference>
<keyword evidence="3" id="KW-0677">Repeat</keyword>
<accession>A0A9P0D348</accession>
<keyword evidence="6 10" id="KW-0472">Membrane</keyword>
<dbReference type="Proteomes" id="UP001153636">
    <property type="component" value="Chromosome 4"/>
</dbReference>
<evidence type="ECO:0000256" key="7">
    <source>
        <dbReference type="ARBA" id="ARBA00023180"/>
    </source>
</evidence>
<feature type="domain" description="Cadherin" evidence="11">
    <location>
        <begin position="34"/>
        <end position="76"/>
    </location>
</feature>
<feature type="compositionally biased region" description="Basic and acidic residues" evidence="9">
    <location>
        <begin position="1095"/>
        <end position="1117"/>
    </location>
</feature>
<dbReference type="InterPro" id="IPR015919">
    <property type="entry name" value="Cadherin-like_sf"/>
</dbReference>
<organism evidence="12 13">
    <name type="scientific">Psylliodes chrysocephalus</name>
    <dbReference type="NCBI Taxonomy" id="3402493"/>
    <lineage>
        <taxon>Eukaryota</taxon>
        <taxon>Metazoa</taxon>
        <taxon>Ecdysozoa</taxon>
        <taxon>Arthropoda</taxon>
        <taxon>Hexapoda</taxon>
        <taxon>Insecta</taxon>
        <taxon>Pterygota</taxon>
        <taxon>Neoptera</taxon>
        <taxon>Endopterygota</taxon>
        <taxon>Coleoptera</taxon>
        <taxon>Polyphaga</taxon>
        <taxon>Cucujiformia</taxon>
        <taxon>Chrysomeloidea</taxon>
        <taxon>Chrysomelidae</taxon>
        <taxon>Galerucinae</taxon>
        <taxon>Alticini</taxon>
        <taxon>Psylliodes</taxon>
    </lineage>
</organism>
<feature type="domain" description="Cadherin" evidence="11">
    <location>
        <begin position="332"/>
        <end position="436"/>
    </location>
</feature>
<evidence type="ECO:0000256" key="10">
    <source>
        <dbReference type="SAM" id="Phobius"/>
    </source>
</evidence>
<feature type="domain" description="Cadherin" evidence="11">
    <location>
        <begin position="435"/>
        <end position="558"/>
    </location>
</feature>
<dbReference type="PANTHER" id="PTHR24028">
    <property type="entry name" value="CADHERIN-87A"/>
    <property type="match status" value="1"/>
</dbReference>
<feature type="region of interest" description="Disordered" evidence="9">
    <location>
        <begin position="1071"/>
        <end position="1155"/>
    </location>
</feature>
<name>A0A9P0D348_9CUCU</name>
<dbReference type="EMBL" id="OV651816">
    <property type="protein sequence ID" value="CAH1109629.1"/>
    <property type="molecule type" value="Genomic_DNA"/>
</dbReference>
<feature type="compositionally biased region" description="Low complexity" evidence="9">
    <location>
        <begin position="1136"/>
        <end position="1148"/>
    </location>
</feature>
<evidence type="ECO:0000256" key="2">
    <source>
        <dbReference type="ARBA" id="ARBA00022692"/>
    </source>
</evidence>
<evidence type="ECO:0000313" key="12">
    <source>
        <dbReference type="EMBL" id="CAH1109629.1"/>
    </source>
</evidence>
<dbReference type="AlphaFoldDB" id="A0A9P0D348"/>
<keyword evidence="4 8" id="KW-0106">Calcium</keyword>
<evidence type="ECO:0000256" key="6">
    <source>
        <dbReference type="ARBA" id="ARBA00023136"/>
    </source>
</evidence>
<evidence type="ECO:0000256" key="8">
    <source>
        <dbReference type="PROSITE-ProRule" id="PRU00043"/>
    </source>
</evidence>
<reference evidence="12" key="1">
    <citation type="submission" date="2022-01" db="EMBL/GenBank/DDBJ databases">
        <authorList>
            <person name="King R."/>
        </authorList>
    </citation>
    <scope>NUCLEOTIDE SEQUENCE</scope>
</reference>
<dbReference type="Gene3D" id="2.60.40.60">
    <property type="entry name" value="Cadherins"/>
    <property type="match status" value="7"/>
</dbReference>
<dbReference type="CDD" id="cd11304">
    <property type="entry name" value="Cadherin_repeat"/>
    <property type="match status" value="6"/>
</dbReference>
<evidence type="ECO:0000256" key="9">
    <source>
        <dbReference type="SAM" id="MobiDB-lite"/>
    </source>
</evidence>
<keyword evidence="13" id="KW-1185">Reference proteome</keyword>
<dbReference type="InterPro" id="IPR020894">
    <property type="entry name" value="Cadherin_CS"/>
</dbReference>
<dbReference type="GO" id="GO:0005886">
    <property type="term" value="C:plasma membrane"/>
    <property type="evidence" value="ECO:0007669"/>
    <property type="project" value="InterPro"/>
</dbReference>
<feature type="domain" description="Cadherin" evidence="11">
    <location>
        <begin position="76"/>
        <end position="215"/>
    </location>
</feature>
<feature type="transmembrane region" description="Helical" evidence="10">
    <location>
        <begin position="1027"/>
        <end position="1048"/>
    </location>
</feature>
<dbReference type="InterPro" id="IPR050174">
    <property type="entry name" value="Protocadherin/Cadherin-CA"/>
</dbReference>
<keyword evidence="7" id="KW-0325">Glycoprotein</keyword>
<dbReference type="OrthoDB" id="6379298at2759"/>
<dbReference type="GO" id="GO:0007156">
    <property type="term" value="P:homophilic cell adhesion via plasma membrane adhesion molecules"/>
    <property type="evidence" value="ECO:0007669"/>
    <property type="project" value="InterPro"/>
</dbReference>
<dbReference type="InterPro" id="IPR002126">
    <property type="entry name" value="Cadherin-like_dom"/>
</dbReference>
<proteinExistence type="predicted"/>
<sequence>MEIVGNYAEKRLQIDSDGNIIVNLENPNGEDYIFDFDILNSVFFQVRATDNANPPHIATVPVTLAILDVNNKAPVIEPVQPVSVEENQKDGVALNVTIKATDPDTTGNLTAKIDWTKSYATKNSIRLDMDDKVNQDIINFLKPEKESKDNGREIIISLIVTNSKETKPDFETFDSLYLNLVVIDLNTDSEFMDKDRTSENILITIIDINDNPPKFPDSNNIPRYVQEEAAKGTSVGFIQAIDPDIGDIITYRCLPDEDEYDWVVIDKKSGAFSVKEDGKVNADDPPYIYKYSFKYHCLANDGIHDSEPLPVEFNITDTNNKYPEIKMDDVESVTEKSPIGTVVAPLSTTDLDRDVPFHTVECHFETNPEYKGCVENFLINESSIIVQKDDLDRDHGTTNYSCKVTCWDNPTSDRRNSVTKVITIKLLDKNDHAPTLISVNLEVFENLGKGAKVGDIQASDIDYLENATIDFHIESIINEHSGNNIKSLFKLQNEDDYVVSETIKMTHLYATKDLKGSYGNYIIQLKLQDEGNPIMVTNATESRIKFTIKKFNFYSPVIEFPKKDDVFLLLSSQEIGKPLIKFKSNDVLNDFIAQDGETANCAKWKTTLKLSSEDDYGDIFELKQLEPCISQLQINSNFDSNKVINKALKLTITAWNNSTDVTPSEDEQPYFSTTVPFTVKFLDNSQQPYFTDDSPWEFDFTESNTTQIQPLRNRAIYDVDDDLTVYYFFVGEQNVEDIFNVDRLSGEISVKKIFYYNDANNYTFQIVASNDTNPYSSLDNAYLNIIINVLSTNLNPPSFISESFFGAVMPTYKLGSPVLDINATDPDAIDKGKLNYTIVGDINIIGNGLDNINKPPFEISTSNDVGKIVSSFNVESSMSGHFVFTVMVEDKQDQWGNGPHNATTTTTIFIISSDNTVDFKFLNEVVDIQEQQKEMLEIITKVLKHTAYLQNIKQSKEKEQTFAVATLYFIENSATTTLISSEDILKQVTNVNTFGELAKQLKTKALYLYGFPSPDSKVNSDGILRKWLLGVSVILGVFCLILLVALIWKTRQLNRRISQLTTRKFGSQDSGLNRLGVSAPTTNKHTIEGSNPVYKNDEIKKSKDPTDFDTDSIRSGDSDLIGIENNPEFDYNFNEPSAPSASSAPSSPMDKTTYL</sequence>
<evidence type="ECO:0000313" key="13">
    <source>
        <dbReference type="Proteomes" id="UP001153636"/>
    </source>
</evidence>
<dbReference type="PANTHER" id="PTHR24028:SF146">
    <property type="entry name" value="CADHERIN 96CB, ISOFORM D-RELATED"/>
    <property type="match status" value="1"/>
</dbReference>
<dbReference type="PROSITE" id="PS00232">
    <property type="entry name" value="CADHERIN_1"/>
    <property type="match status" value="2"/>
</dbReference>
<dbReference type="SUPFAM" id="SSF49313">
    <property type="entry name" value="Cadherin-like"/>
    <property type="match status" value="6"/>
</dbReference>
<dbReference type="PRINTS" id="PR00205">
    <property type="entry name" value="CADHERIN"/>
</dbReference>
<evidence type="ECO:0000256" key="3">
    <source>
        <dbReference type="ARBA" id="ARBA00022737"/>
    </source>
</evidence>
<evidence type="ECO:0000256" key="5">
    <source>
        <dbReference type="ARBA" id="ARBA00022989"/>
    </source>
</evidence>
<gene>
    <name evidence="12" type="ORF">PSYICH_LOCUS10062</name>
</gene>
<comment type="subcellular location">
    <subcellularLocation>
        <location evidence="1">Membrane</location>
        <topology evidence="1">Single-pass membrane protein</topology>
    </subcellularLocation>
</comment>
<protein>
    <recommendedName>
        <fullName evidence="11">Cadherin domain-containing protein</fullName>
    </recommendedName>
</protein>